<evidence type="ECO:0000313" key="3">
    <source>
        <dbReference type="EMBL" id="GAA0665204.1"/>
    </source>
</evidence>
<feature type="transmembrane region" description="Helical" evidence="1">
    <location>
        <begin position="87"/>
        <end position="107"/>
    </location>
</feature>
<proteinExistence type="predicted"/>
<comment type="caution">
    <text evidence="3">The sequence shown here is derived from an EMBL/GenBank/DDBJ whole genome shotgun (WGS) entry which is preliminary data.</text>
</comment>
<feature type="transmembrane region" description="Helical" evidence="1">
    <location>
        <begin position="221"/>
        <end position="238"/>
    </location>
</feature>
<dbReference type="EMBL" id="BAAAES010000007">
    <property type="protein sequence ID" value="GAA0665204.1"/>
    <property type="molecule type" value="Genomic_DNA"/>
</dbReference>
<dbReference type="Proteomes" id="UP001500238">
    <property type="component" value="Unassembled WGS sequence"/>
</dbReference>
<feature type="transmembrane region" description="Helical" evidence="1">
    <location>
        <begin position="161"/>
        <end position="183"/>
    </location>
</feature>
<keyword evidence="1" id="KW-0472">Membrane</keyword>
<protein>
    <submittedName>
        <fullName evidence="3">Acyltransferase</fullName>
    </submittedName>
</protein>
<feature type="transmembrane region" description="Helical" evidence="1">
    <location>
        <begin position="127"/>
        <end position="149"/>
    </location>
</feature>
<keyword evidence="4" id="KW-1185">Reference proteome</keyword>
<feature type="domain" description="Acyltransferase 3" evidence="2">
    <location>
        <begin position="8"/>
        <end position="324"/>
    </location>
</feature>
<accession>A0ABP3T596</accession>
<reference evidence="4" key="1">
    <citation type="journal article" date="2019" name="Int. J. Syst. Evol. Microbiol.">
        <title>The Global Catalogue of Microorganisms (GCM) 10K type strain sequencing project: providing services to taxonomists for standard genome sequencing and annotation.</title>
        <authorList>
            <consortium name="The Broad Institute Genomics Platform"/>
            <consortium name="The Broad Institute Genome Sequencing Center for Infectious Disease"/>
            <person name="Wu L."/>
            <person name="Ma J."/>
        </authorList>
    </citation>
    <scope>NUCLEOTIDE SEQUENCE [LARGE SCALE GENOMIC DNA]</scope>
    <source>
        <strain evidence="4">JCM 14603</strain>
    </source>
</reference>
<feature type="transmembrane region" description="Helical" evidence="1">
    <location>
        <begin position="275"/>
        <end position="292"/>
    </location>
</feature>
<evidence type="ECO:0000313" key="4">
    <source>
        <dbReference type="Proteomes" id="UP001500238"/>
    </source>
</evidence>
<name>A0ABP3T596_9SPHN</name>
<organism evidence="3 4">
    <name type="scientific">Sphingomonas insulae</name>
    <dbReference type="NCBI Taxonomy" id="424800"/>
    <lineage>
        <taxon>Bacteria</taxon>
        <taxon>Pseudomonadati</taxon>
        <taxon>Pseudomonadota</taxon>
        <taxon>Alphaproteobacteria</taxon>
        <taxon>Sphingomonadales</taxon>
        <taxon>Sphingomonadaceae</taxon>
        <taxon>Sphingomonas</taxon>
    </lineage>
</organism>
<dbReference type="PANTHER" id="PTHR23028:SF53">
    <property type="entry name" value="ACYL_TRANSF_3 DOMAIN-CONTAINING PROTEIN"/>
    <property type="match status" value="1"/>
</dbReference>
<gene>
    <name evidence="3" type="ORF">GCM10009102_13590</name>
</gene>
<feature type="transmembrane region" description="Helical" evidence="1">
    <location>
        <begin position="304"/>
        <end position="328"/>
    </location>
</feature>
<dbReference type="RefSeq" id="WP_163958969.1">
    <property type="nucleotide sequence ID" value="NZ_BAAAES010000007.1"/>
</dbReference>
<dbReference type="InterPro" id="IPR050879">
    <property type="entry name" value="Acyltransferase_3"/>
</dbReference>
<dbReference type="PANTHER" id="PTHR23028">
    <property type="entry name" value="ACETYLTRANSFERASE"/>
    <property type="match status" value="1"/>
</dbReference>
<evidence type="ECO:0000259" key="2">
    <source>
        <dbReference type="Pfam" id="PF01757"/>
    </source>
</evidence>
<keyword evidence="3" id="KW-0012">Acyltransferase</keyword>
<feature type="transmembrane region" description="Helical" evidence="1">
    <location>
        <begin position="195"/>
        <end position="214"/>
    </location>
</feature>
<keyword evidence="1" id="KW-0812">Transmembrane</keyword>
<feature type="transmembrane region" description="Helical" evidence="1">
    <location>
        <begin position="43"/>
        <end position="66"/>
    </location>
</feature>
<dbReference type="InterPro" id="IPR002656">
    <property type="entry name" value="Acyl_transf_3_dom"/>
</dbReference>
<dbReference type="GO" id="GO:0016746">
    <property type="term" value="F:acyltransferase activity"/>
    <property type="evidence" value="ECO:0007669"/>
    <property type="project" value="UniProtKB-KW"/>
</dbReference>
<evidence type="ECO:0000256" key="1">
    <source>
        <dbReference type="SAM" id="Phobius"/>
    </source>
</evidence>
<feature type="transmembrane region" description="Helical" evidence="1">
    <location>
        <begin position="244"/>
        <end position="263"/>
    </location>
</feature>
<sequence>MGHARQPALDGVRGIAILLVLLFHFRMPFGSSAIDAFVQPFCAVGWIGVDLFFVLSGFLVGRLILIEVDAAGALDLRRFFLRRAWRLWPVLGLYLATLVLIGGGDGWQMVWPVLLHVQNFSDHAPSHLWSLAVEEHFYLGAALLLPWLLRHGGHAIVQRALFAVMAVCLLLRLIGVATGVPMLHLQWQTQYRLDAPAFGVLMASISLHRPMWFASLSRHRALWLALAGAGLLVMMAGGEGGFRHGIGFTIAYLSAGAFVVAMNGVSPPPRVQQRMAALAALGIIAYPVYVWHANIGIVVRSFDLAPWLAITLSGTIAIAVGAALHVLVERPAMRRRHHPVEPTSRLNAIASHSL</sequence>
<dbReference type="Pfam" id="PF01757">
    <property type="entry name" value="Acyl_transf_3"/>
    <property type="match status" value="1"/>
</dbReference>
<keyword evidence="1" id="KW-1133">Transmembrane helix</keyword>
<keyword evidence="3" id="KW-0808">Transferase</keyword>